<keyword evidence="3" id="KW-1185">Reference proteome</keyword>
<evidence type="ECO:0000256" key="1">
    <source>
        <dbReference type="SAM" id="MobiDB-lite"/>
    </source>
</evidence>
<feature type="region of interest" description="Disordered" evidence="1">
    <location>
        <begin position="1"/>
        <end position="21"/>
    </location>
</feature>
<gene>
    <name evidence="2" type="ORF">Ade02nite_69920</name>
</gene>
<sequence>MNEPWQAKLDPRTRAAVDEGGPGGRLDVLVALHEPLTAAVRHQLQTAGLTLMSGDGTVVAGHVPDVSALKRLAALAAVRRLESSRPLFGEGGGGKE</sequence>
<reference evidence="2 3" key="1">
    <citation type="submission" date="2021-01" db="EMBL/GenBank/DDBJ databases">
        <title>Whole genome shotgun sequence of Actinoplanes deccanensis NBRC 13994.</title>
        <authorList>
            <person name="Komaki H."/>
            <person name="Tamura T."/>
        </authorList>
    </citation>
    <scope>NUCLEOTIDE SEQUENCE [LARGE SCALE GENOMIC DNA]</scope>
    <source>
        <strain evidence="2 3">NBRC 13994</strain>
    </source>
</reference>
<proteinExistence type="predicted"/>
<protein>
    <submittedName>
        <fullName evidence="2">Uncharacterized protein</fullName>
    </submittedName>
</protein>
<accession>A0ABQ3YEA6</accession>
<organism evidence="2 3">
    <name type="scientific">Paractinoplanes deccanensis</name>
    <dbReference type="NCBI Taxonomy" id="113561"/>
    <lineage>
        <taxon>Bacteria</taxon>
        <taxon>Bacillati</taxon>
        <taxon>Actinomycetota</taxon>
        <taxon>Actinomycetes</taxon>
        <taxon>Micromonosporales</taxon>
        <taxon>Micromonosporaceae</taxon>
        <taxon>Paractinoplanes</taxon>
    </lineage>
</organism>
<name>A0ABQ3YEA6_9ACTN</name>
<dbReference type="EMBL" id="BOMI01000145">
    <property type="protein sequence ID" value="GID78351.1"/>
    <property type="molecule type" value="Genomic_DNA"/>
</dbReference>
<evidence type="ECO:0000313" key="3">
    <source>
        <dbReference type="Proteomes" id="UP000609879"/>
    </source>
</evidence>
<dbReference type="RefSeq" id="WP_203773192.1">
    <property type="nucleotide sequence ID" value="NZ_BAAABO010000028.1"/>
</dbReference>
<evidence type="ECO:0000313" key="2">
    <source>
        <dbReference type="EMBL" id="GID78351.1"/>
    </source>
</evidence>
<dbReference type="Proteomes" id="UP000609879">
    <property type="component" value="Unassembled WGS sequence"/>
</dbReference>
<comment type="caution">
    <text evidence="2">The sequence shown here is derived from an EMBL/GenBank/DDBJ whole genome shotgun (WGS) entry which is preliminary data.</text>
</comment>